<evidence type="ECO:0000259" key="1">
    <source>
        <dbReference type="Pfam" id="PF19065"/>
    </source>
</evidence>
<dbReference type="AlphaFoldDB" id="A0A6C0H5M6"/>
<protein>
    <recommendedName>
        <fullName evidence="1">Minor capsid protein P8 central region domain-containing protein</fullName>
    </recommendedName>
</protein>
<feature type="domain" description="Minor capsid protein P8 central region" evidence="1">
    <location>
        <begin position="2"/>
        <end position="100"/>
    </location>
</feature>
<proteinExistence type="predicted"/>
<evidence type="ECO:0000313" key="2">
    <source>
        <dbReference type="EMBL" id="QHT75717.1"/>
    </source>
</evidence>
<dbReference type="EMBL" id="MN739881">
    <property type="protein sequence ID" value="QHT75717.1"/>
    <property type="molecule type" value="Genomic_DNA"/>
</dbReference>
<dbReference type="InterPro" id="IPR043916">
    <property type="entry name" value="P8_CR"/>
</dbReference>
<name>A0A6C0H5M6_9ZZZZ</name>
<reference evidence="2" key="1">
    <citation type="journal article" date="2020" name="Nature">
        <title>Giant virus diversity and host interactions through global metagenomics.</title>
        <authorList>
            <person name="Schulz F."/>
            <person name="Roux S."/>
            <person name="Paez-Espino D."/>
            <person name="Jungbluth S."/>
            <person name="Walsh D.A."/>
            <person name="Denef V.J."/>
            <person name="McMahon K.D."/>
            <person name="Konstantinidis K.T."/>
            <person name="Eloe-Fadrosh E.A."/>
            <person name="Kyrpides N.C."/>
            <person name="Woyke T."/>
        </authorList>
    </citation>
    <scope>NUCLEOTIDE SEQUENCE</scope>
    <source>
        <strain evidence="2">GVMAG-M-3300023179-71</strain>
    </source>
</reference>
<organism evidence="2">
    <name type="scientific">viral metagenome</name>
    <dbReference type="NCBI Taxonomy" id="1070528"/>
    <lineage>
        <taxon>unclassified sequences</taxon>
        <taxon>metagenomes</taxon>
        <taxon>organismal metagenomes</taxon>
    </lineage>
</organism>
<accession>A0A6C0H5M6</accession>
<sequence>MTIIQNAIRANVYHRSNKQYIVAPFDCDALKIIMRAIFLQHSDNNFNNIKQQISNLNQMVIDFCVPKVFSEAQSYLRYLYDVDNLVQPIPRPVLSSQSDKFDLKLPNWF</sequence>
<dbReference type="Pfam" id="PF19065">
    <property type="entry name" value="P8_CR"/>
    <property type="match status" value="1"/>
</dbReference>